<dbReference type="AlphaFoldDB" id="A0A8H3W4F7"/>
<comment type="caution">
    <text evidence="2">The sequence shown here is derived from an EMBL/GenBank/DDBJ whole genome shotgun (WGS) entry which is preliminary data.</text>
</comment>
<evidence type="ECO:0000313" key="2">
    <source>
        <dbReference type="EMBL" id="KAF0319077.1"/>
    </source>
</evidence>
<evidence type="ECO:0000256" key="1">
    <source>
        <dbReference type="SAM" id="MobiDB-lite"/>
    </source>
</evidence>
<name>A0A8H3W4F7_9PEZI</name>
<sequence>MTIIGRQRARSRSKHSRAVLLSYPRMTLSAVRASSVPGPSALPRAGSGAAAPGPQFQVPSPRCDALITLRLGNHTPESRLSCGGTYARNPPPLHCMQYHFRRQAGLFTTTHCRWCFETKAAVDGRQCPPVTFTGTIRLNRQPTRWIPGPNHNLGSTLLTSWIPQQHSV</sequence>
<proteinExistence type="predicted"/>
<dbReference type="Proteomes" id="UP000434172">
    <property type="component" value="Unassembled WGS sequence"/>
</dbReference>
<dbReference type="EMBL" id="WOWK01000100">
    <property type="protein sequence ID" value="KAF0319077.1"/>
    <property type="molecule type" value="Genomic_DNA"/>
</dbReference>
<keyword evidence="3" id="KW-1185">Reference proteome</keyword>
<accession>A0A8H3W4F7</accession>
<feature type="region of interest" description="Disordered" evidence="1">
    <location>
        <begin position="34"/>
        <end position="55"/>
    </location>
</feature>
<reference evidence="2 3" key="1">
    <citation type="submission" date="2019-12" db="EMBL/GenBank/DDBJ databases">
        <title>A genome sequence resource for the geographically widespread anthracnose pathogen Colletotrichum asianum.</title>
        <authorList>
            <person name="Meng Y."/>
        </authorList>
    </citation>
    <scope>NUCLEOTIDE SEQUENCE [LARGE SCALE GENOMIC DNA]</scope>
    <source>
        <strain evidence="2 3">ICMP 18580</strain>
    </source>
</reference>
<evidence type="ECO:0000313" key="3">
    <source>
        <dbReference type="Proteomes" id="UP000434172"/>
    </source>
</evidence>
<gene>
    <name evidence="2" type="ORF">GQ607_013618</name>
</gene>
<organism evidence="2 3">
    <name type="scientific">Colletotrichum asianum</name>
    <dbReference type="NCBI Taxonomy" id="702518"/>
    <lineage>
        <taxon>Eukaryota</taxon>
        <taxon>Fungi</taxon>
        <taxon>Dikarya</taxon>
        <taxon>Ascomycota</taxon>
        <taxon>Pezizomycotina</taxon>
        <taxon>Sordariomycetes</taxon>
        <taxon>Hypocreomycetidae</taxon>
        <taxon>Glomerellales</taxon>
        <taxon>Glomerellaceae</taxon>
        <taxon>Colletotrichum</taxon>
        <taxon>Colletotrichum gloeosporioides species complex</taxon>
    </lineage>
</organism>
<feature type="compositionally biased region" description="Low complexity" evidence="1">
    <location>
        <begin position="37"/>
        <end position="54"/>
    </location>
</feature>
<protein>
    <submittedName>
        <fullName evidence="2">Uncharacterized protein</fullName>
    </submittedName>
</protein>